<dbReference type="InterPro" id="IPR006683">
    <property type="entry name" value="Thioestr_dom"/>
</dbReference>
<accession>A0AAF0ER02</accession>
<evidence type="ECO:0000259" key="1">
    <source>
        <dbReference type="Pfam" id="PF03061"/>
    </source>
</evidence>
<feature type="domain" description="Thioesterase" evidence="1">
    <location>
        <begin position="199"/>
        <end position="273"/>
    </location>
</feature>
<sequence>MLRAQLRPKVVTPMALMRRAYTQPPQARRRVGYGTMGTTVIASSCVAYFVGVHYPPRWNPFLFMRTKHEIHGADKLSDSEYCAAVERRMHELPFVKQLQAHSFDAPSAKRVKAAAGVPETGEGKSKEEAHYYAVRPFTNLPPERLEHNLTGSTLRGRDRFAVTPLVFSKTEKGAADLGGRVGDGYAIIHIGRDISGFEGVIHGGMIATLFDEALARSAMHALPNNIGVTARLDINYRRPVPVDQFIVIETQIIENAGRKAIVKAELRDVDSHTVLAEADSVFVEPKMAKFMKWVGGLNVKRMLEE</sequence>
<dbReference type="InterPro" id="IPR029069">
    <property type="entry name" value="HotDog_dom_sf"/>
</dbReference>
<dbReference type="Proteomes" id="UP001219933">
    <property type="component" value="Chromosome 1"/>
</dbReference>
<keyword evidence="3" id="KW-1185">Reference proteome</keyword>
<proteinExistence type="predicted"/>
<dbReference type="CDD" id="cd03443">
    <property type="entry name" value="PaaI_thioesterase"/>
    <property type="match status" value="1"/>
</dbReference>
<reference evidence="2" key="1">
    <citation type="submission" date="2023-03" db="EMBL/GenBank/DDBJ databases">
        <title>Mating type loci evolution in Malassezia.</title>
        <authorList>
            <person name="Coelho M.A."/>
        </authorList>
    </citation>
    <scope>NUCLEOTIDE SEQUENCE</scope>
    <source>
        <strain evidence="2">CBS 11721</strain>
    </source>
</reference>
<dbReference type="PANTHER" id="PTHR47260:SF1">
    <property type="entry name" value="UPF0644 PROTEIN PB2B4.06"/>
    <property type="match status" value="1"/>
</dbReference>
<dbReference type="InterPro" id="IPR052061">
    <property type="entry name" value="PTE-AB_protein"/>
</dbReference>
<dbReference type="Gene3D" id="3.10.129.10">
    <property type="entry name" value="Hotdog Thioesterase"/>
    <property type="match status" value="1"/>
</dbReference>
<dbReference type="AlphaFoldDB" id="A0AAF0ER02"/>
<gene>
    <name evidence="2" type="ORF">MCUN1_000372</name>
</gene>
<dbReference type="PANTHER" id="PTHR47260">
    <property type="entry name" value="UPF0644 PROTEIN PB2B4.06"/>
    <property type="match status" value="1"/>
</dbReference>
<organism evidence="2 3">
    <name type="scientific">Malassezia cuniculi</name>
    <dbReference type="NCBI Taxonomy" id="948313"/>
    <lineage>
        <taxon>Eukaryota</taxon>
        <taxon>Fungi</taxon>
        <taxon>Dikarya</taxon>
        <taxon>Basidiomycota</taxon>
        <taxon>Ustilaginomycotina</taxon>
        <taxon>Malasseziomycetes</taxon>
        <taxon>Malasseziales</taxon>
        <taxon>Malasseziaceae</taxon>
        <taxon>Malassezia</taxon>
    </lineage>
</organism>
<dbReference type="EMBL" id="CP119877">
    <property type="protein sequence ID" value="WFD33559.1"/>
    <property type="molecule type" value="Genomic_DNA"/>
</dbReference>
<dbReference type="Pfam" id="PF03061">
    <property type="entry name" value="4HBT"/>
    <property type="match status" value="1"/>
</dbReference>
<evidence type="ECO:0000313" key="2">
    <source>
        <dbReference type="EMBL" id="WFD33559.1"/>
    </source>
</evidence>
<name>A0AAF0ER02_9BASI</name>
<dbReference type="SUPFAM" id="SSF54637">
    <property type="entry name" value="Thioesterase/thiol ester dehydrase-isomerase"/>
    <property type="match status" value="1"/>
</dbReference>
<protein>
    <recommendedName>
        <fullName evidence="1">Thioesterase domain-containing protein</fullName>
    </recommendedName>
</protein>
<evidence type="ECO:0000313" key="3">
    <source>
        <dbReference type="Proteomes" id="UP001219933"/>
    </source>
</evidence>